<dbReference type="Gene3D" id="3.40.1160.10">
    <property type="entry name" value="Acetylglutamate kinase-like"/>
    <property type="match status" value="1"/>
</dbReference>
<sequence length="463" mass="50044">MKTPLIMKFGGTSVEDEAAFARVATIIETNKDRAPVIVVSAMSKLTDALIESFHLASDGAVEEATLKLEPHFARHAAVANALLPSEEAQMIARRLEDAKADLKQILQRAARREALLPALQDEVASYGERLSSMLLTAVLRARGLPAINIDARQCIITDETFGCATPLMSETEASTRNHLLPLIERGEIPVLGGFIASSTAGRTTTLGRGGSDYSAAIIGAALRASEVQIWTDVDGVMTADPRLVPKARTIPRLSYAEAAELAYFGAKVLHPKTIEPAVARFIPVRVCNSRRPTEEGTLICAESSTSVSRIKAIAHKTGITVIQVTSARMLGAYGFLRALFEVFDRYRTVVDVVTTSEVSVSLTLDDTRALDSIVRELERLGTVQVEPRRAIICVVGEGLRTTPGIAARVFSAMRDINISLISQGASSINLTFVIDQERVAEAVARLHRAIFETEDEKQAAQQG</sequence>
<dbReference type="SUPFAM" id="SSF53633">
    <property type="entry name" value="Carbamate kinase-like"/>
    <property type="match status" value="1"/>
</dbReference>
<evidence type="ECO:0000256" key="1">
    <source>
        <dbReference type="ARBA" id="ARBA00004766"/>
    </source>
</evidence>
<dbReference type="InterPro" id="IPR036393">
    <property type="entry name" value="AceGlu_kinase-like_sf"/>
</dbReference>
<feature type="coiled-coil region" evidence="11">
    <location>
        <begin position="85"/>
        <end position="115"/>
    </location>
</feature>
<dbReference type="GO" id="GO:0004072">
    <property type="term" value="F:aspartate kinase activity"/>
    <property type="evidence" value="ECO:0007669"/>
    <property type="project" value="UniProtKB-EC"/>
</dbReference>
<evidence type="ECO:0000313" key="15">
    <source>
        <dbReference type="Proteomes" id="UP000031518"/>
    </source>
</evidence>
<feature type="binding site" evidence="8">
    <location>
        <position position="128"/>
    </location>
    <ligand>
        <name>substrate</name>
    </ligand>
</feature>
<dbReference type="InterPro" id="IPR042199">
    <property type="entry name" value="AsparK_Bifunc_asparK/hSer_DH"/>
</dbReference>
<evidence type="ECO:0000256" key="2">
    <source>
        <dbReference type="ARBA" id="ARBA00010122"/>
    </source>
</evidence>
<evidence type="ECO:0000256" key="11">
    <source>
        <dbReference type="SAM" id="Coils"/>
    </source>
</evidence>
<dbReference type="OrthoDB" id="9799110at2"/>
<accession>A0A0B6WYX9</accession>
<evidence type="ECO:0000256" key="5">
    <source>
        <dbReference type="ARBA" id="ARBA00022777"/>
    </source>
</evidence>
<dbReference type="GO" id="GO:0009089">
    <property type="term" value="P:lysine biosynthetic process via diaminopimelate"/>
    <property type="evidence" value="ECO:0007669"/>
    <property type="project" value="UniProtKB-UniPathway"/>
</dbReference>
<dbReference type="PIRSF" id="PIRSF000726">
    <property type="entry name" value="Asp_kin"/>
    <property type="match status" value="1"/>
</dbReference>
<proteinExistence type="inferred from homology"/>
<feature type="binding site" evidence="8">
    <location>
        <position position="46"/>
    </location>
    <ligand>
        <name>substrate</name>
    </ligand>
</feature>
<dbReference type="EC" id="2.7.2.4" evidence="9"/>
<protein>
    <recommendedName>
        <fullName evidence="9">Aspartokinase</fullName>
        <ecNumber evidence="9">2.7.2.4</ecNumber>
    </recommendedName>
</protein>
<organism evidence="14 15">
    <name type="scientific">Pyrinomonas methylaliphatogenes</name>
    <dbReference type="NCBI Taxonomy" id="454194"/>
    <lineage>
        <taxon>Bacteria</taxon>
        <taxon>Pseudomonadati</taxon>
        <taxon>Acidobacteriota</taxon>
        <taxon>Blastocatellia</taxon>
        <taxon>Blastocatellales</taxon>
        <taxon>Pyrinomonadaceae</taxon>
        <taxon>Pyrinomonas</taxon>
    </lineage>
</organism>
<keyword evidence="10" id="KW-0028">Amino-acid biosynthesis</keyword>
<evidence type="ECO:0000259" key="12">
    <source>
        <dbReference type="Pfam" id="PF00696"/>
    </source>
</evidence>
<feature type="domain" description="Aspartate/glutamate/uridylate kinase" evidence="12">
    <location>
        <begin position="5"/>
        <end position="288"/>
    </location>
</feature>
<evidence type="ECO:0000256" key="7">
    <source>
        <dbReference type="ARBA" id="ARBA00047872"/>
    </source>
</evidence>
<keyword evidence="5 9" id="KW-0418">Kinase</keyword>
<dbReference type="UniPathway" id="UPA00051">
    <property type="reaction ID" value="UER00462"/>
</dbReference>
<keyword evidence="6 8" id="KW-0067">ATP-binding</keyword>
<dbReference type="GO" id="GO:0005524">
    <property type="term" value="F:ATP binding"/>
    <property type="evidence" value="ECO:0007669"/>
    <property type="project" value="UniProtKB-KW"/>
</dbReference>
<comment type="pathway">
    <text evidence="10">Amino-acid biosynthesis; L-threonine biosynthesis; L-threonine from L-aspartate: step 1/5.</text>
</comment>
<dbReference type="GO" id="GO:0009090">
    <property type="term" value="P:homoserine biosynthetic process"/>
    <property type="evidence" value="ECO:0007669"/>
    <property type="project" value="TreeGrafter"/>
</dbReference>
<dbReference type="GO" id="GO:0005829">
    <property type="term" value="C:cytosol"/>
    <property type="evidence" value="ECO:0007669"/>
    <property type="project" value="TreeGrafter"/>
</dbReference>
<dbReference type="PANTHER" id="PTHR21499:SF59">
    <property type="entry name" value="ASPARTOKINASE"/>
    <property type="match status" value="1"/>
</dbReference>
<dbReference type="InterPro" id="IPR054352">
    <property type="entry name" value="ACT_Aspartokinase"/>
</dbReference>
<comment type="catalytic activity">
    <reaction evidence="7 9">
        <text>L-aspartate + ATP = 4-phospho-L-aspartate + ADP</text>
        <dbReference type="Rhea" id="RHEA:23776"/>
        <dbReference type="ChEBI" id="CHEBI:29991"/>
        <dbReference type="ChEBI" id="CHEBI:30616"/>
        <dbReference type="ChEBI" id="CHEBI:57535"/>
        <dbReference type="ChEBI" id="CHEBI:456216"/>
        <dbReference type="EC" id="2.7.2.4"/>
    </reaction>
</comment>
<evidence type="ECO:0000259" key="13">
    <source>
        <dbReference type="Pfam" id="PF22468"/>
    </source>
</evidence>
<feature type="binding site" evidence="8">
    <location>
        <position position="242"/>
    </location>
    <ligand>
        <name>ATP</name>
        <dbReference type="ChEBI" id="CHEBI:30616"/>
    </ligand>
</feature>
<evidence type="ECO:0000256" key="10">
    <source>
        <dbReference type="RuleBase" id="RU004249"/>
    </source>
</evidence>
<dbReference type="CDD" id="cd04912">
    <property type="entry name" value="ACT_AKiii-LysC-EC-like_1"/>
    <property type="match status" value="1"/>
</dbReference>
<comment type="similarity">
    <text evidence="2 9">Belongs to the aspartokinase family.</text>
</comment>
<dbReference type="STRING" id="454194.PYK22_01369"/>
<dbReference type="GO" id="GO:0009088">
    <property type="term" value="P:threonine biosynthetic process"/>
    <property type="evidence" value="ECO:0007669"/>
    <property type="project" value="UniProtKB-UniPathway"/>
</dbReference>
<dbReference type="PANTHER" id="PTHR21499">
    <property type="entry name" value="ASPARTATE KINASE"/>
    <property type="match status" value="1"/>
</dbReference>
<dbReference type="UniPathway" id="UPA00034">
    <property type="reaction ID" value="UER00015"/>
</dbReference>
<dbReference type="PROSITE" id="PS00324">
    <property type="entry name" value="ASPARTOKINASE"/>
    <property type="match status" value="1"/>
</dbReference>
<dbReference type="NCBIfam" id="NF006570">
    <property type="entry name" value="PRK09084.1"/>
    <property type="match status" value="1"/>
</dbReference>
<dbReference type="CDD" id="cd04243">
    <property type="entry name" value="AAK_AK-HSDH-like"/>
    <property type="match status" value="1"/>
</dbReference>
<dbReference type="UniPathway" id="UPA00050">
    <property type="reaction ID" value="UER00461"/>
</dbReference>
<dbReference type="NCBIfam" id="TIGR00657">
    <property type="entry name" value="asp_kinases"/>
    <property type="match status" value="1"/>
</dbReference>
<dbReference type="InterPro" id="IPR001341">
    <property type="entry name" value="Asp_kinase"/>
</dbReference>
<keyword evidence="11" id="KW-0175">Coiled coil</keyword>
<dbReference type="EMBL" id="CBXV010000004">
    <property type="protein sequence ID" value="CDM65370.1"/>
    <property type="molecule type" value="Genomic_DNA"/>
</dbReference>
<name>A0A0B6WYX9_9BACT</name>
<reference evidence="14 15" key="2">
    <citation type="submission" date="2015-01" db="EMBL/GenBank/DDBJ databases">
        <title>Complete genome sequence of Pyrinomonas methylaliphatogenes type strain K22T.</title>
        <authorList>
            <person name="Lee K.C.Y."/>
            <person name="Power J.F."/>
            <person name="Dunfield P.F."/>
            <person name="Morgan X.C."/>
            <person name="Huttenhower C."/>
            <person name="Stott M.B."/>
        </authorList>
    </citation>
    <scope>NUCLEOTIDE SEQUENCE [LARGE SCALE GENOMIC DNA]</scope>
    <source>
        <strain evidence="14 15">K22</strain>
    </source>
</reference>
<dbReference type="CDD" id="cd04892">
    <property type="entry name" value="ACT_AK-like_2"/>
    <property type="match status" value="1"/>
</dbReference>
<dbReference type="Gene3D" id="3.30.70.260">
    <property type="match status" value="2"/>
</dbReference>
<dbReference type="InterPro" id="IPR018042">
    <property type="entry name" value="Aspartate_kinase_CS"/>
</dbReference>
<keyword evidence="3 9" id="KW-0808">Transferase</keyword>
<feature type="binding site" evidence="8">
    <location>
        <begin position="267"/>
        <end position="268"/>
    </location>
    <ligand>
        <name>ATP</name>
        <dbReference type="ChEBI" id="CHEBI:30616"/>
    </ligand>
</feature>
<keyword evidence="15" id="KW-1185">Reference proteome</keyword>
<dbReference type="InterPro" id="IPR045865">
    <property type="entry name" value="ACT-like_dom_sf"/>
</dbReference>
<keyword evidence="4 8" id="KW-0547">Nucleotide-binding</keyword>
<dbReference type="Proteomes" id="UP000031518">
    <property type="component" value="Unassembled WGS sequence"/>
</dbReference>
<dbReference type="SUPFAM" id="SSF55021">
    <property type="entry name" value="ACT-like"/>
    <property type="match status" value="2"/>
</dbReference>
<dbReference type="Pfam" id="PF22468">
    <property type="entry name" value="ACT_9"/>
    <property type="match status" value="1"/>
</dbReference>
<evidence type="ECO:0000256" key="9">
    <source>
        <dbReference type="RuleBase" id="RU003448"/>
    </source>
</evidence>
<comment type="pathway">
    <text evidence="1 10">Amino-acid biosynthesis; L-lysine biosynthesis via DAP pathway; (S)-tetrahydrodipicolinate from L-aspartate: step 1/4.</text>
</comment>
<evidence type="ECO:0000256" key="6">
    <source>
        <dbReference type="ARBA" id="ARBA00022840"/>
    </source>
</evidence>
<dbReference type="RefSeq" id="WP_041975355.1">
    <property type="nucleotide sequence ID" value="NZ_CBXV010000004.1"/>
</dbReference>
<gene>
    <name evidence="14" type="ORF">PYK22_01369</name>
</gene>
<feature type="domain" description="Aspartokinase ACT" evidence="13">
    <location>
        <begin position="392"/>
        <end position="449"/>
    </location>
</feature>
<evidence type="ECO:0000256" key="8">
    <source>
        <dbReference type="PIRSR" id="PIRSR000726-1"/>
    </source>
</evidence>
<dbReference type="InterPro" id="IPR001048">
    <property type="entry name" value="Asp/Glu/Uridylate_kinase"/>
</dbReference>
<evidence type="ECO:0000256" key="4">
    <source>
        <dbReference type="ARBA" id="ARBA00022741"/>
    </source>
</evidence>
<comment type="pathway">
    <text evidence="10">Amino-acid biosynthesis; L-methionine biosynthesis via de novo pathway; L-homoserine from L-aspartate: step 1/3.</text>
</comment>
<evidence type="ECO:0000256" key="3">
    <source>
        <dbReference type="ARBA" id="ARBA00022679"/>
    </source>
</evidence>
<evidence type="ECO:0000313" key="14">
    <source>
        <dbReference type="EMBL" id="CDM65370.1"/>
    </source>
</evidence>
<dbReference type="Gene3D" id="1.20.120.1320">
    <property type="entry name" value="Aspartokinase, catalytic domain"/>
    <property type="match status" value="1"/>
</dbReference>
<feature type="binding site" evidence="8">
    <location>
        <begin position="8"/>
        <end position="11"/>
    </location>
    <ligand>
        <name>ATP</name>
        <dbReference type="ChEBI" id="CHEBI:30616"/>
    </ligand>
</feature>
<reference evidence="14 15" key="1">
    <citation type="submission" date="2013-12" db="EMBL/GenBank/DDBJ databases">
        <authorList>
            <person name="Stott M."/>
        </authorList>
    </citation>
    <scope>NUCLEOTIDE SEQUENCE [LARGE SCALE GENOMIC DNA]</scope>
    <source>
        <strain evidence="14 15">K22</strain>
    </source>
</reference>
<dbReference type="Pfam" id="PF00696">
    <property type="entry name" value="AA_kinase"/>
    <property type="match status" value="1"/>
</dbReference>
<dbReference type="InterPro" id="IPR005260">
    <property type="entry name" value="Asp_kin_monofn"/>
</dbReference>
<feature type="binding site" evidence="8">
    <location>
        <begin position="231"/>
        <end position="232"/>
    </location>
    <ligand>
        <name>ATP</name>
        <dbReference type="ChEBI" id="CHEBI:30616"/>
    </ligand>
</feature>
<dbReference type="AlphaFoldDB" id="A0A0B6WYX9"/>